<dbReference type="RefSeq" id="WP_133518694.1">
    <property type="nucleotide sequence ID" value="NZ_SNVW01000002.1"/>
</dbReference>
<gene>
    <name evidence="1" type="ORF">EDF64_102131</name>
</gene>
<sequence>MTDERITIPCLELLEDLLRRAGQDRVVTEPRLVEFGDQETLERYVVRDGAVHAWRGDRGSGDWTGVVFEAGEDAARRIAASAAGALRSRAGLERAHWLLDRPEELPDGMSLSVESERNLLKWTACGTPHRAWFGAGRFIAPVVQFATVARVPVADIERCALEVNSRRAFSEAALPA</sequence>
<reference evidence="1 2" key="1">
    <citation type="submission" date="2019-03" db="EMBL/GenBank/DDBJ databases">
        <title>Genomic analyses of the natural microbiome of Caenorhabditis elegans.</title>
        <authorList>
            <person name="Samuel B."/>
        </authorList>
    </citation>
    <scope>NUCLEOTIDE SEQUENCE [LARGE SCALE GENOMIC DNA]</scope>
    <source>
        <strain evidence="1 2">JUb65</strain>
    </source>
</reference>
<comment type="caution">
    <text evidence="1">The sequence shown here is derived from an EMBL/GenBank/DDBJ whole genome shotgun (WGS) entry which is preliminary data.</text>
</comment>
<proteinExistence type="predicted"/>
<dbReference type="OrthoDB" id="5017848at2"/>
<dbReference type="AlphaFoldDB" id="A0A4V3BLB6"/>
<dbReference type="Proteomes" id="UP000295764">
    <property type="component" value="Unassembled WGS sequence"/>
</dbReference>
<dbReference type="EMBL" id="SNVW01000002">
    <property type="protein sequence ID" value="TDN45722.1"/>
    <property type="molecule type" value="Genomic_DNA"/>
</dbReference>
<protein>
    <submittedName>
        <fullName evidence="1">Uncharacterized protein</fullName>
    </submittedName>
</protein>
<evidence type="ECO:0000313" key="2">
    <source>
        <dbReference type="Proteomes" id="UP000295764"/>
    </source>
</evidence>
<accession>A0A4V3BLB6</accession>
<organism evidence="1 2">
    <name type="scientific">Curtobacterium flaccumfaciens</name>
    <dbReference type="NCBI Taxonomy" id="2035"/>
    <lineage>
        <taxon>Bacteria</taxon>
        <taxon>Bacillati</taxon>
        <taxon>Actinomycetota</taxon>
        <taxon>Actinomycetes</taxon>
        <taxon>Micrococcales</taxon>
        <taxon>Microbacteriaceae</taxon>
        <taxon>Curtobacterium</taxon>
    </lineage>
</organism>
<name>A0A4V3BLB6_9MICO</name>
<evidence type="ECO:0000313" key="1">
    <source>
        <dbReference type="EMBL" id="TDN45722.1"/>
    </source>
</evidence>